<dbReference type="AlphaFoldDB" id="A0AAW9NYA1"/>
<sequence>MHHTHLKFLTTNNIIKYLIVGCYLLLAFLLLPISLALLCAYLLYPIVQFFHKKLHLPIIISITLTTALCFVIIYQLSAILFQSLLTLIPHFKTHLDTFSTQYADLLFFPLLLEKSFSFIDSIMMALVSIAQHTFGYLFEFFIFLLVFYFSLFESRKNRLWFFVYVPKKYRAEWQHYFKRALHIFSYFLFVSLQLFIMTFVLLSIGFYFLGFENPISKALLISIADALPFFGIGIFLIPLIIYFFIIGQKWLSISLIALYLFIQLSRQLVESIVWASTFQLRMVHSFVISAASILLFGIYGILLSPFLLLIAVKISEKSIFAR</sequence>
<evidence type="ECO:0000256" key="3">
    <source>
        <dbReference type="ARBA" id="ARBA00022692"/>
    </source>
</evidence>
<name>A0AAW9NYA1_9BACL</name>
<keyword evidence="5 6" id="KW-0472">Membrane</keyword>
<keyword evidence="4 6" id="KW-1133">Transmembrane helix</keyword>
<dbReference type="Pfam" id="PF01594">
    <property type="entry name" value="AI-2E_transport"/>
    <property type="match status" value="1"/>
</dbReference>
<evidence type="ECO:0000256" key="6">
    <source>
        <dbReference type="SAM" id="Phobius"/>
    </source>
</evidence>
<dbReference type="RefSeq" id="WP_326124961.1">
    <property type="nucleotide sequence ID" value="NZ_JARSFG010000028.1"/>
</dbReference>
<feature type="transmembrane region" description="Helical" evidence="6">
    <location>
        <begin position="220"/>
        <end position="243"/>
    </location>
</feature>
<evidence type="ECO:0000256" key="2">
    <source>
        <dbReference type="ARBA" id="ARBA00009773"/>
    </source>
</evidence>
<comment type="similarity">
    <text evidence="2">Belongs to the autoinducer-2 exporter (AI-2E) (TC 2.A.86) family.</text>
</comment>
<dbReference type="EMBL" id="JARSFG010000028">
    <property type="protein sequence ID" value="MEC1180401.1"/>
    <property type="molecule type" value="Genomic_DNA"/>
</dbReference>
<organism evidence="7 8">
    <name type="scientific">Metasolibacillus meyeri</name>
    <dbReference type="NCBI Taxonomy" id="1071052"/>
    <lineage>
        <taxon>Bacteria</taxon>
        <taxon>Bacillati</taxon>
        <taxon>Bacillota</taxon>
        <taxon>Bacilli</taxon>
        <taxon>Bacillales</taxon>
        <taxon>Caryophanaceae</taxon>
        <taxon>Metasolibacillus</taxon>
    </lineage>
</organism>
<dbReference type="GO" id="GO:0016020">
    <property type="term" value="C:membrane"/>
    <property type="evidence" value="ECO:0007669"/>
    <property type="project" value="UniProtKB-SubCell"/>
</dbReference>
<feature type="transmembrane region" description="Helical" evidence="6">
    <location>
        <begin position="56"/>
        <end position="81"/>
    </location>
</feature>
<accession>A0AAW9NYA1</accession>
<feature type="transmembrane region" description="Helical" evidence="6">
    <location>
        <begin position="250"/>
        <end position="266"/>
    </location>
</feature>
<feature type="transmembrane region" description="Helical" evidence="6">
    <location>
        <begin position="183"/>
        <end position="208"/>
    </location>
</feature>
<evidence type="ECO:0000313" key="7">
    <source>
        <dbReference type="EMBL" id="MEC1180401.1"/>
    </source>
</evidence>
<proteinExistence type="inferred from homology"/>
<gene>
    <name evidence="7" type="ORF">P9B03_18045</name>
</gene>
<feature type="transmembrane region" description="Helical" evidence="6">
    <location>
        <begin position="133"/>
        <end position="152"/>
    </location>
</feature>
<evidence type="ECO:0000256" key="4">
    <source>
        <dbReference type="ARBA" id="ARBA00022989"/>
    </source>
</evidence>
<evidence type="ECO:0000313" key="8">
    <source>
        <dbReference type="Proteomes" id="UP001344888"/>
    </source>
</evidence>
<comment type="subcellular location">
    <subcellularLocation>
        <location evidence="1">Membrane</location>
        <topology evidence="1">Multi-pass membrane protein</topology>
    </subcellularLocation>
</comment>
<protein>
    <submittedName>
        <fullName evidence="7">AI-2E family transporter</fullName>
    </submittedName>
</protein>
<dbReference type="InterPro" id="IPR002549">
    <property type="entry name" value="AI-2E-like"/>
</dbReference>
<feature type="transmembrane region" description="Helical" evidence="6">
    <location>
        <begin position="286"/>
        <end position="312"/>
    </location>
</feature>
<feature type="transmembrane region" description="Helical" evidence="6">
    <location>
        <begin position="20"/>
        <end position="44"/>
    </location>
</feature>
<evidence type="ECO:0000256" key="1">
    <source>
        <dbReference type="ARBA" id="ARBA00004141"/>
    </source>
</evidence>
<keyword evidence="3 6" id="KW-0812">Transmembrane</keyword>
<evidence type="ECO:0000256" key="5">
    <source>
        <dbReference type="ARBA" id="ARBA00023136"/>
    </source>
</evidence>
<dbReference type="Proteomes" id="UP001344888">
    <property type="component" value="Unassembled WGS sequence"/>
</dbReference>
<reference evidence="7 8" key="1">
    <citation type="submission" date="2023-03" db="EMBL/GenBank/DDBJ databases">
        <title>Bacillus Genome Sequencing.</title>
        <authorList>
            <person name="Dunlap C."/>
        </authorList>
    </citation>
    <scope>NUCLEOTIDE SEQUENCE [LARGE SCALE GENOMIC DNA]</scope>
    <source>
        <strain evidence="7 8">B-59205</strain>
    </source>
</reference>
<keyword evidence="8" id="KW-1185">Reference proteome</keyword>
<comment type="caution">
    <text evidence="7">The sequence shown here is derived from an EMBL/GenBank/DDBJ whole genome shotgun (WGS) entry which is preliminary data.</text>
</comment>